<dbReference type="EMBL" id="JBGMDY010000001">
    <property type="protein sequence ID" value="KAL2348323.1"/>
    <property type="molecule type" value="Genomic_DNA"/>
</dbReference>
<dbReference type="AlphaFoldDB" id="A0ABD1NKD6"/>
<gene>
    <name evidence="1" type="ORF">Fmac_002323</name>
</gene>
<evidence type="ECO:0000313" key="1">
    <source>
        <dbReference type="EMBL" id="KAL2348323.1"/>
    </source>
</evidence>
<name>A0ABD1NKD6_9FABA</name>
<evidence type="ECO:0000313" key="2">
    <source>
        <dbReference type="Proteomes" id="UP001603857"/>
    </source>
</evidence>
<reference evidence="1 2" key="1">
    <citation type="submission" date="2024-08" db="EMBL/GenBank/DDBJ databases">
        <title>Insights into the chromosomal genome structure of Flemingia macrophylla.</title>
        <authorList>
            <person name="Ding Y."/>
            <person name="Zhao Y."/>
            <person name="Bi W."/>
            <person name="Wu M."/>
            <person name="Zhao G."/>
            <person name="Gong Y."/>
            <person name="Li W."/>
            <person name="Zhang P."/>
        </authorList>
    </citation>
    <scope>NUCLEOTIDE SEQUENCE [LARGE SCALE GENOMIC DNA]</scope>
    <source>
        <strain evidence="1">DYQJB</strain>
        <tissue evidence="1">Leaf</tissue>
    </source>
</reference>
<keyword evidence="2" id="KW-1185">Reference proteome</keyword>
<proteinExistence type="predicted"/>
<protein>
    <submittedName>
        <fullName evidence="1">Uncharacterized protein</fullName>
    </submittedName>
</protein>
<dbReference type="Proteomes" id="UP001603857">
    <property type="component" value="Unassembled WGS sequence"/>
</dbReference>
<organism evidence="1 2">
    <name type="scientific">Flemingia macrophylla</name>
    <dbReference type="NCBI Taxonomy" id="520843"/>
    <lineage>
        <taxon>Eukaryota</taxon>
        <taxon>Viridiplantae</taxon>
        <taxon>Streptophyta</taxon>
        <taxon>Embryophyta</taxon>
        <taxon>Tracheophyta</taxon>
        <taxon>Spermatophyta</taxon>
        <taxon>Magnoliopsida</taxon>
        <taxon>eudicotyledons</taxon>
        <taxon>Gunneridae</taxon>
        <taxon>Pentapetalae</taxon>
        <taxon>rosids</taxon>
        <taxon>fabids</taxon>
        <taxon>Fabales</taxon>
        <taxon>Fabaceae</taxon>
        <taxon>Papilionoideae</taxon>
        <taxon>50 kb inversion clade</taxon>
        <taxon>NPAAA clade</taxon>
        <taxon>indigoferoid/millettioid clade</taxon>
        <taxon>Phaseoleae</taxon>
        <taxon>Flemingia</taxon>
    </lineage>
</organism>
<sequence>MGPLKRSLKPKVLRLEMLKNHQLSTTALETKNQKTCFRLHFEYNVFQTPLLFVIAKKQNKFMKLFSLNLQL</sequence>
<accession>A0ABD1NKD6</accession>
<comment type="caution">
    <text evidence="1">The sequence shown here is derived from an EMBL/GenBank/DDBJ whole genome shotgun (WGS) entry which is preliminary data.</text>
</comment>